<accession>A0A844FN01</accession>
<name>A0A844FN01_9LACO</name>
<reference evidence="6 7" key="1">
    <citation type="submission" date="2019-08" db="EMBL/GenBank/DDBJ databases">
        <title>In-depth cultivation of the pig gut microbiome towards novel bacterial diversity and tailored functional studies.</title>
        <authorList>
            <person name="Wylensek D."/>
            <person name="Hitch T.C.A."/>
            <person name="Clavel T."/>
        </authorList>
    </citation>
    <scope>NUCLEOTIDE SEQUENCE [LARGE SCALE GENOMIC DNA]</scope>
    <source>
        <strain evidence="6 7">WCA-470BD-2E</strain>
    </source>
</reference>
<comment type="caution">
    <text evidence="6">The sequence shown here is derived from an EMBL/GenBank/DDBJ whole genome shotgun (WGS) entry which is preliminary data.</text>
</comment>
<evidence type="ECO:0000256" key="3">
    <source>
        <dbReference type="ARBA" id="ARBA00023125"/>
    </source>
</evidence>
<dbReference type="PANTHER" id="PTHR30346">
    <property type="entry name" value="TRANSCRIPTIONAL DUAL REGULATOR HCAR-RELATED"/>
    <property type="match status" value="1"/>
</dbReference>
<dbReference type="PRINTS" id="PR00039">
    <property type="entry name" value="HTHLYSR"/>
</dbReference>
<dbReference type="InterPro" id="IPR036388">
    <property type="entry name" value="WH-like_DNA-bd_sf"/>
</dbReference>
<dbReference type="GO" id="GO:0032993">
    <property type="term" value="C:protein-DNA complex"/>
    <property type="evidence" value="ECO:0007669"/>
    <property type="project" value="TreeGrafter"/>
</dbReference>
<dbReference type="InterPro" id="IPR000847">
    <property type="entry name" value="LysR_HTH_N"/>
</dbReference>
<dbReference type="Gene3D" id="3.40.190.10">
    <property type="entry name" value="Periplasmic binding protein-like II"/>
    <property type="match status" value="2"/>
</dbReference>
<dbReference type="PROSITE" id="PS50931">
    <property type="entry name" value="HTH_LYSR"/>
    <property type="match status" value="1"/>
</dbReference>
<proteinExistence type="inferred from homology"/>
<dbReference type="RefSeq" id="WP_154486735.1">
    <property type="nucleotide sequence ID" value="NZ_VUMW01000009.1"/>
</dbReference>
<evidence type="ECO:0000256" key="1">
    <source>
        <dbReference type="ARBA" id="ARBA00009437"/>
    </source>
</evidence>
<dbReference type="PANTHER" id="PTHR30346:SF0">
    <property type="entry name" value="HCA OPERON TRANSCRIPTIONAL ACTIVATOR HCAR"/>
    <property type="match status" value="1"/>
</dbReference>
<dbReference type="EMBL" id="VUMW01000009">
    <property type="protein sequence ID" value="MST79737.1"/>
    <property type="molecule type" value="Genomic_DNA"/>
</dbReference>
<dbReference type="SUPFAM" id="SSF53850">
    <property type="entry name" value="Periplasmic binding protein-like II"/>
    <property type="match status" value="1"/>
</dbReference>
<dbReference type="GO" id="GO:0003677">
    <property type="term" value="F:DNA binding"/>
    <property type="evidence" value="ECO:0007669"/>
    <property type="project" value="UniProtKB-KW"/>
</dbReference>
<keyword evidence="4" id="KW-0804">Transcription</keyword>
<feature type="domain" description="HTH lysR-type" evidence="5">
    <location>
        <begin position="1"/>
        <end position="58"/>
    </location>
</feature>
<dbReference type="Pfam" id="PF00126">
    <property type="entry name" value="HTH_1"/>
    <property type="match status" value="1"/>
</dbReference>
<dbReference type="Pfam" id="PF03466">
    <property type="entry name" value="LysR_substrate"/>
    <property type="match status" value="1"/>
</dbReference>
<dbReference type="InterPro" id="IPR005119">
    <property type="entry name" value="LysR_subst-bd"/>
</dbReference>
<evidence type="ECO:0000256" key="2">
    <source>
        <dbReference type="ARBA" id="ARBA00023015"/>
    </source>
</evidence>
<dbReference type="Proteomes" id="UP000452141">
    <property type="component" value="Unassembled WGS sequence"/>
</dbReference>
<dbReference type="InterPro" id="IPR036390">
    <property type="entry name" value="WH_DNA-bd_sf"/>
</dbReference>
<evidence type="ECO:0000313" key="6">
    <source>
        <dbReference type="EMBL" id="MST79737.1"/>
    </source>
</evidence>
<dbReference type="AlphaFoldDB" id="A0A844FN01"/>
<keyword evidence="3" id="KW-0238">DNA-binding</keyword>
<sequence length="303" mass="34793">MNFTQIRCFLSLGRTLNYSKTADEMFMSQPAVSKNIKKLESELGIKLVVFAHHKVSLTENGRFFWNKMTAMEAMFQDTVTSMRNNEASDQVSLNIGFTGIPFERSFLPRVIETVRDKFHYQLNFTFLDPNGDKNIISELTNQQIDLMLFQSDLFSNNKALTYTPLLNGGFSVAVSRQNPLSNRASLSLRDLAGYDIYLWEGNENIPAVKSLKYLLNQDYAELNVKELYDTSILEIYAGANRVLGIVPSFLYNPTSKYVNYVKLDLDYQIHYSAGYLRKKESDPHIQNVIKAIRQAILIEKKSW</sequence>
<evidence type="ECO:0000313" key="7">
    <source>
        <dbReference type="Proteomes" id="UP000452141"/>
    </source>
</evidence>
<dbReference type="GO" id="GO:0003700">
    <property type="term" value="F:DNA-binding transcription factor activity"/>
    <property type="evidence" value="ECO:0007669"/>
    <property type="project" value="InterPro"/>
</dbReference>
<evidence type="ECO:0000259" key="5">
    <source>
        <dbReference type="PROSITE" id="PS50931"/>
    </source>
</evidence>
<gene>
    <name evidence="6" type="ORF">FYJ61_04470</name>
</gene>
<evidence type="ECO:0000256" key="4">
    <source>
        <dbReference type="ARBA" id="ARBA00023163"/>
    </source>
</evidence>
<comment type="similarity">
    <text evidence="1">Belongs to the LysR transcriptional regulatory family.</text>
</comment>
<protein>
    <submittedName>
        <fullName evidence="6">LysR family transcriptional regulator</fullName>
    </submittedName>
</protein>
<dbReference type="Gene3D" id="1.10.10.10">
    <property type="entry name" value="Winged helix-like DNA-binding domain superfamily/Winged helix DNA-binding domain"/>
    <property type="match status" value="1"/>
</dbReference>
<keyword evidence="2" id="KW-0805">Transcription regulation</keyword>
<dbReference type="SUPFAM" id="SSF46785">
    <property type="entry name" value="Winged helix' DNA-binding domain"/>
    <property type="match status" value="1"/>
</dbReference>
<organism evidence="6 7">
    <name type="scientific">Lactobacillus equicursoris</name>
    <dbReference type="NCBI Taxonomy" id="420645"/>
    <lineage>
        <taxon>Bacteria</taxon>
        <taxon>Bacillati</taxon>
        <taxon>Bacillota</taxon>
        <taxon>Bacilli</taxon>
        <taxon>Lactobacillales</taxon>
        <taxon>Lactobacillaceae</taxon>
        <taxon>Lactobacillus</taxon>
    </lineage>
</organism>